<gene>
    <name evidence="1" type="ORF">SH580_13135</name>
</gene>
<dbReference type="RefSeq" id="WP_319831310.1">
    <property type="nucleotide sequence ID" value="NZ_CP138858.1"/>
</dbReference>
<organism evidence="1 2">
    <name type="scientific">Coraliomargarita algicola</name>
    <dbReference type="NCBI Taxonomy" id="3092156"/>
    <lineage>
        <taxon>Bacteria</taxon>
        <taxon>Pseudomonadati</taxon>
        <taxon>Verrucomicrobiota</taxon>
        <taxon>Opitutia</taxon>
        <taxon>Puniceicoccales</taxon>
        <taxon>Coraliomargaritaceae</taxon>
        <taxon>Coraliomargarita</taxon>
    </lineage>
</organism>
<dbReference type="Pfam" id="PF13481">
    <property type="entry name" value="AAA_25"/>
    <property type="match status" value="1"/>
</dbReference>
<accession>A0ABZ0RFN9</accession>
<evidence type="ECO:0000313" key="1">
    <source>
        <dbReference type="EMBL" id="WPJ94377.1"/>
    </source>
</evidence>
<dbReference type="Gene3D" id="3.40.50.300">
    <property type="entry name" value="P-loop containing nucleotide triphosphate hydrolases"/>
    <property type="match status" value="1"/>
</dbReference>
<protein>
    <submittedName>
        <fullName evidence="1">ATPase domain-containing protein</fullName>
    </submittedName>
</protein>
<proteinExistence type="predicted"/>
<reference evidence="1 2" key="1">
    <citation type="submission" date="2023-11" db="EMBL/GenBank/DDBJ databases">
        <title>Coraliomargarita sp. nov., isolated from marine algae.</title>
        <authorList>
            <person name="Lee J.K."/>
            <person name="Baek J.H."/>
            <person name="Kim J.M."/>
            <person name="Choi D.G."/>
            <person name="Jeon C.O."/>
        </authorList>
    </citation>
    <scope>NUCLEOTIDE SEQUENCE [LARGE SCALE GENOMIC DNA]</scope>
    <source>
        <strain evidence="1 2">J2-16</strain>
    </source>
</reference>
<name>A0ABZ0RFN9_9BACT</name>
<evidence type="ECO:0000313" key="2">
    <source>
        <dbReference type="Proteomes" id="UP001324993"/>
    </source>
</evidence>
<dbReference type="EMBL" id="CP138858">
    <property type="protein sequence ID" value="WPJ94377.1"/>
    <property type="molecule type" value="Genomic_DNA"/>
</dbReference>
<keyword evidence="2" id="KW-1185">Reference proteome</keyword>
<dbReference type="Proteomes" id="UP001324993">
    <property type="component" value="Chromosome"/>
</dbReference>
<sequence length="261" mass="29494">MKINCHTNPRHCAQPESDHLPTGIPQLDAAMEGGIPRGRLTVFAAYMGVGKTMALCNFSGTMLTEGHQGVFMSYRSGNLVSSYLSAFLPSTSHGDHDRRELDAQGCKKLCHIDWLYRPKKLPLLESLRYEIDQVDLDQVDFLMIDEINDDATEARRCDYIDREAKYRATAEFLDAFARETGIAVVAAISSNKSALFHKYNCPYYTCSSKQFSRSAKYFIGMSSLREIDEDNSPAGYLKNQFLSVHYGDTLKLKQHVPVVRW</sequence>
<dbReference type="InterPro" id="IPR027417">
    <property type="entry name" value="P-loop_NTPase"/>
</dbReference>
<dbReference type="SUPFAM" id="SSF52540">
    <property type="entry name" value="P-loop containing nucleoside triphosphate hydrolases"/>
    <property type="match status" value="1"/>
</dbReference>